<name>A0ABS2FC87_9CLOT</name>
<evidence type="ECO:0000256" key="4">
    <source>
        <dbReference type="ARBA" id="ARBA00022741"/>
    </source>
</evidence>
<evidence type="ECO:0000256" key="6">
    <source>
        <dbReference type="ARBA" id="ARBA00022888"/>
    </source>
</evidence>
<keyword evidence="6" id="KW-0061">Asparagine biosynthesis</keyword>
<dbReference type="Pfam" id="PF00733">
    <property type="entry name" value="Asn_synthase"/>
    <property type="match status" value="1"/>
</dbReference>
<dbReference type="InterPro" id="IPR017932">
    <property type="entry name" value="GATase_2_dom"/>
</dbReference>
<dbReference type="EC" id="6.3.5.4" evidence="3"/>
<dbReference type="InterPro" id="IPR014729">
    <property type="entry name" value="Rossmann-like_a/b/a_fold"/>
</dbReference>
<evidence type="ECO:0000256" key="1">
    <source>
        <dbReference type="ARBA" id="ARBA00005187"/>
    </source>
</evidence>
<evidence type="ECO:0000313" key="11">
    <source>
        <dbReference type="Proteomes" id="UP000767334"/>
    </source>
</evidence>
<dbReference type="NCBIfam" id="TIGR01536">
    <property type="entry name" value="asn_synth_AEB"/>
    <property type="match status" value="1"/>
</dbReference>
<comment type="pathway">
    <text evidence="1">Amino-acid biosynthesis; L-asparagine biosynthesis; L-asparagine from L-aspartate (L-Gln route): step 1/1.</text>
</comment>
<evidence type="ECO:0000256" key="8">
    <source>
        <dbReference type="ARBA" id="ARBA00048741"/>
    </source>
</evidence>
<keyword evidence="11" id="KW-1185">Reference proteome</keyword>
<keyword evidence="10" id="KW-0436">Ligase</keyword>
<dbReference type="EMBL" id="JACJLL010000003">
    <property type="protein sequence ID" value="MBM6817932.1"/>
    <property type="molecule type" value="Genomic_DNA"/>
</dbReference>
<feature type="domain" description="Glutamine amidotransferase type-2" evidence="9">
    <location>
        <begin position="2"/>
        <end position="207"/>
    </location>
</feature>
<proteinExistence type="inferred from homology"/>
<comment type="similarity">
    <text evidence="2">Belongs to the asparagine synthetase family.</text>
</comment>
<dbReference type="Gene3D" id="3.60.20.10">
    <property type="entry name" value="Glutamine Phosphoribosylpyrophosphate, subunit 1, domain 1"/>
    <property type="match status" value="1"/>
</dbReference>
<keyword evidence="5" id="KW-0067">ATP-binding</keyword>
<dbReference type="SUPFAM" id="SSF52402">
    <property type="entry name" value="Adenine nucleotide alpha hydrolases-like"/>
    <property type="match status" value="1"/>
</dbReference>
<evidence type="ECO:0000256" key="7">
    <source>
        <dbReference type="ARBA" id="ARBA00022962"/>
    </source>
</evidence>
<dbReference type="InterPro" id="IPR001962">
    <property type="entry name" value="Asn_synthase"/>
</dbReference>
<dbReference type="InterPro" id="IPR029055">
    <property type="entry name" value="Ntn_hydrolases_N"/>
</dbReference>
<protein>
    <recommendedName>
        <fullName evidence="3">asparagine synthase (glutamine-hydrolyzing)</fullName>
        <ecNumber evidence="3">6.3.5.4</ecNumber>
    </recommendedName>
</protein>
<dbReference type="GO" id="GO:0004066">
    <property type="term" value="F:asparagine synthase (glutamine-hydrolyzing) activity"/>
    <property type="evidence" value="ECO:0007669"/>
    <property type="project" value="UniProtKB-EC"/>
</dbReference>
<evidence type="ECO:0000256" key="3">
    <source>
        <dbReference type="ARBA" id="ARBA00012737"/>
    </source>
</evidence>
<dbReference type="InterPro" id="IPR051786">
    <property type="entry name" value="ASN_synthetase/amidase"/>
</dbReference>
<dbReference type="PROSITE" id="PS51278">
    <property type="entry name" value="GATASE_TYPE_2"/>
    <property type="match status" value="1"/>
</dbReference>
<dbReference type="Gene3D" id="3.40.50.620">
    <property type="entry name" value="HUPs"/>
    <property type="match status" value="1"/>
</dbReference>
<evidence type="ECO:0000313" key="10">
    <source>
        <dbReference type="EMBL" id="MBM6817932.1"/>
    </source>
</evidence>
<comment type="caution">
    <text evidence="10">The sequence shown here is derived from an EMBL/GenBank/DDBJ whole genome shotgun (WGS) entry which is preliminary data.</text>
</comment>
<keyword evidence="4" id="KW-0547">Nucleotide-binding</keyword>
<dbReference type="Proteomes" id="UP000767334">
    <property type="component" value="Unassembled WGS sequence"/>
</dbReference>
<gene>
    <name evidence="10" type="primary">asnB</name>
    <name evidence="10" type="ORF">H6A19_01025</name>
</gene>
<accession>A0ABS2FC87</accession>
<evidence type="ECO:0000256" key="2">
    <source>
        <dbReference type="ARBA" id="ARBA00005752"/>
    </source>
</evidence>
<organism evidence="10 11">
    <name type="scientific">Clostridium saudiense</name>
    <dbReference type="NCBI Taxonomy" id="1414720"/>
    <lineage>
        <taxon>Bacteria</taxon>
        <taxon>Bacillati</taxon>
        <taxon>Bacillota</taxon>
        <taxon>Clostridia</taxon>
        <taxon>Eubacteriales</taxon>
        <taxon>Clostridiaceae</taxon>
        <taxon>Clostridium</taxon>
    </lineage>
</organism>
<keyword evidence="7" id="KW-0315">Glutamine amidotransferase</keyword>
<sequence>MCGHISIYYKNKKADEIFIRQLTEKIIHRGPDDTGYFIKDNIAFGFNRLSIIDLECGNQPFQKDNRTIVFNGEIYNHNELRIELIRSNEFTTNSDTEVLLTSYINYGEKCLDKLRGMFAFVIYDEVKDIVFGARDHFGIKPLYYVNNDEFIAFSSEYKSLVTLIGKVNVDKYALQNYLSFQYTPNYNTIINEIKEVPNGTYFTIKNGDIEFKKYHKLKFSNKVIMAENIYDIINDSVKHHMIANVEVGTFLSGGIDSTIITALAAKINPKIKSFSIGFDVEGYNELSVAKKTAEYLGIENISINVSEQDYIKALPKVAYYMDDPLADPSCVGIYLLSEEARKHVKVVLSGEGSDELFGGYNIYKEYYSLKPFSYLPEVIKCEVNKIAKSLPDIKGKNYLLRGTTKLKDRYIGNAKIFSNEEVKNIIYNYDENNTYSNILSSLYKECDNNNYDNVTTMQYIDINTWLEGDILLKADKMSMAHSLELRVPFLDKEVLKCAEGLTLSQKVSKNNTKVLLREAFKDIVPSYMKEKKKLGFPTPIRVWLKSELGRYVREVITNADVDKLINKKYVLNLLDEHIQGKKDNSRKVWTVFMFCLWYEIYIEGKSIEELEDYNESNRSNSKCKLA</sequence>
<dbReference type="PANTHER" id="PTHR43284:SF1">
    <property type="entry name" value="ASPARAGINE SYNTHETASE"/>
    <property type="match status" value="1"/>
</dbReference>
<dbReference type="PANTHER" id="PTHR43284">
    <property type="entry name" value="ASPARAGINE SYNTHETASE (GLUTAMINE-HYDROLYZING)"/>
    <property type="match status" value="1"/>
</dbReference>
<keyword evidence="6" id="KW-0028">Amino-acid biosynthesis</keyword>
<dbReference type="InterPro" id="IPR033738">
    <property type="entry name" value="AsnB_N"/>
</dbReference>
<evidence type="ECO:0000256" key="5">
    <source>
        <dbReference type="ARBA" id="ARBA00022840"/>
    </source>
</evidence>
<dbReference type="Pfam" id="PF13537">
    <property type="entry name" value="GATase_7"/>
    <property type="match status" value="1"/>
</dbReference>
<dbReference type="RefSeq" id="WP_195964836.1">
    <property type="nucleotide sequence ID" value="NZ_JACJLL010000003.1"/>
</dbReference>
<evidence type="ECO:0000259" key="9">
    <source>
        <dbReference type="PROSITE" id="PS51278"/>
    </source>
</evidence>
<dbReference type="CDD" id="cd00712">
    <property type="entry name" value="AsnB"/>
    <property type="match status" value="1"/>
</dbReference>
<reference evidence="10 11" key="1">
    <citation type="journal article" date="2021" name="Sci. Rep.">
        <title>The distribution of antibiotic resistance genes in chicken gut microbiota commensals.</title>
        <authorList>
            <person name="Juricova H."/>
            <person name="Matiasovicova J."/>
            <person name="Kubasova T."/>
            <person name="Cejkova D."/>
            <person name="Rychlik I."/>
        </authorList>
    </citation>
    <scope>NUCLEOTIDE SEQUENCE [LARGE SCALE GENOMIC DNA]</scope>
    <source>
        <strain evidence="10 11">An435</strain>
    </source>
</reference>
<dbReference type="SUPFAM" id="SSF56235">
    <property type="entry name" value="N-terminal nucleophile aminohydrolases (Ntn hydrolases)"/>
    <property type="match status" value="1"/>
</dbReference>
<dbReference type="PIRSF" id="PIRSF001589">
    <property type="entry name" value="Asn_synthetase_glu-h"/>
    <property type="match status" value="1"/>
</dbReference>
<dbReference type="InterPro" id="IPR006426">
    <property type="entry name" value="Asn_synth_AEB"/>
</dbReference>
<comment type="catalytic activity">
    <reaction evidence="8">
        <text>L-aspartate + L-glutamine + ATP + H2O = L-asparagine + L-glutamate + AMP + diphosphate + H(+)</text>
        <dbReference type="Rhea" id="RHEA:12228"/>
        <dbReference type="ChEBI" id="CHEBI:15377"/>
        <dbReference type="ChEBI" id="CHEBI:15378"/>
        <dbReference type="ChEBI" id="CHEBI:29985"/>
        <dbReference type="ChEBI" id="CHEBI:29991"/>
        <dbReference type="ChEBI" id="CHEBI:30616"/>
        <dbReference type="ChEBI" id="CHEBI:33019"/>
        <dbReference type="ChEBI" id="CHEBI:58048"/>
        <dbReference type="ChEBI" id="CHEBI:58359"/>
        <dbReference type="ChEBI" id="CHEBI:456215"/>
        <dbReference type="EC" id="6.3.5.4"/>
    </reaction>
</comment>
<dbReference type="CDD" id="cd01991">
    <property type="entry name" value="Asn_synthase_B_C"/>
    <property type="match status" value="1"/>
</dbReference>